<evidence type="ECO:0000313" key="1">
    <source>
        <dbReference type="EMBL" id="JAI06083.1"/>
    </source>
</evidence>
<name>A0A0E9XTL6_ANGAN</name>
<proteinExistence type="predicted"/>
<organism evidence="1">
    <name type="scientific">Anguilla anguilla</name>
    <name type="common">European freshwater eel</name>
    <name type="synonym">Muraena anguilla</name>
    <dbReference type="NCBI Taxonomy" id="7936"/>
    <lineage>
        <taxon>Eukaryota</taxon>
        <taxon>Metazoa</taxon>
        <taxon>Chordata</taxon>
        <taxon>Craniata</taxon>
        <taxon>Vertebrata</taxon>
        <taxon>Euteleostomi</taxon>
        <taxon>Actinopterygii</taxon>
        <taxon>Neopterygii</taxon>
        <taxon>Teleostei</taxon>
        <taxon>Anguilliformes</taxon>
        <taxon>Anguillidae</taxon>
        <taxon>Anguilla</taxon>
    </lineage>
</organism>
<dbReference type="EMBL" id="GBXM01002495">
    <property type="protein sequence ID" value="JAI06083.1"/>
    <property type="molecule type" value="Transcribed_RNA"/>
</dbReference>
<dbReference type="AlphaFoldDB" id="A0A0E9XTL6"/>
<reference evidence="1" key="1">
    <citation type="submission" date="2014-11" db="EMBL/GenBank/DDBJ databases">
        <authorList>
            <person name="Amaro Gonzalez C."/>
        </authorList>
    </citation>
    <scope>NUCLEOTIDE SEQUENCE</scope>
</reference>
<sequence length="40" mass="4781">MLSRFPLIMNCLNLPHVQLVIHVQYIPNKINFNKLLMFLN</sequence>
<protein>
    <submittedName>
        <fullName evidence="1">Uncharacterized protein</fullName>
    </submittedName>
</protein>
<reference evidence="1" key="2">
    <citation type="journal article" date="2015" name="Fish Shellfish Immunol.">
        <title>Early steps in the European eel (Anguilla anguilla)-Vibrio vulnificus interaction in the gills: Role of the RtxA13 toxin.</title>
        <authorList>
            <person name="Callol A."/>
            <person name="Pajuelo D."/>
            <person name="Ebbesson L."/>
            <person name="Teles M."/>
            <person name="MacKenzie S."/>
            <person name="Amaro C."/>
        </authorList>
    </citation>
    <scope>NUCLEOTIDE SEQUENCE</scope>
</reference>
<accession>A0A0E9XTL6</accession>